<reference evidence="8" key="1">
    <citation type="submission" date="2023-06" db="EMBL/GenBank/DDBJ databases">
        <title>Genome-scale phylogeny and comparative genomics of the fungal order Sordariales.</title>
        <authorList>
            <consortium name="Lawrence Berkeley National Laboratory"/>
            <person name="Hensen N."/>
            <person name="Bonometti L."/>
            <person name="Westerberg I."/>
            <person name="Brannstrom I.O."/>
            <person name="Guillou S."/>
            <person name="Cros-Aarteil S."/>
            <person name="Calhoun S."/>
            <person name="Haridas S."/>
            <person name="Kuo A."/>
            <person name="Mondo S."/>
            <person name="Pangilinan J."/>
            <person name="Riley R."/>
            <person name="Labutti K."/>
            <person name="Andreopoulos B."/>
            <person name="Lipzen A."/>
            <person name="Chen C."/>
            <person name="Yanf M."/>
            <person name="Daum C."/>
            <person name="Ng V."/>
            <person name="Clum A."/>
            <person name="Steindorff A."/>
            <person name="Ohm R."/>
            <person name="Martin F."/>
            <person name="Silar P."/>
            <person name="Natvig D."/>
            <person name="Lalanne C."/>
            <person name="Gautier V."/>
            <person name="Ament-Velasquez S.L."/>
            <person name="Kruys A."/>
            <person name="Hutchinson M.I."/>
            <person name="Powell A.J."/>
            <person name="Barry K."/>
            <person name="Miller A.N."/>
            <person name="Grigoriev I.V."/>
            <person name="Debuchy R."/>
            <person name="Gladieux P."/>
            <person name="Thoren M.H."/>
            <person name="Johannesson H."/>
        </authorList>
    </citation>
    <scope>NUCLEOTIDE SEQUENCE</scope>
    <source>
        <strain evidence="8">CBS 606.72</strain>
    </source>
</reference>
<evidence type="ECO:0000256" key="6">
    <source>
        <dbReference type="SAM" id="MobiDB-lite"/>
    </source>
</evidence>
<dbReference type="InterPro" id="IPR002523">
    <property type="entry name" value="MgTranspt_CorA/ZnTranspt_ZntB"/>
</dbReference>
<dbReference type="InterPro" id="IPR045863">
    <property type="entry name" value="CorA_TM1_TM2"/>
</dbReference>
<feature type="compositionally biased region" description="Polar residues" evidence="6">
    <location>
        <begin position="314"/>
        <end position="324"/>
    </location>
</feature>
<feature type="coiled-coil region" evidence="5">
    <location>
        <begin position="207"/>
        <end position="234"/>
    </location>
</feature>
<evidence type="ECO:0000256" key="1">
    <source>
        <dbReference type="ARBA" id="ARBA00004141"/>
    </source>
</evidence>
<proteinExistence type="predicted"/>
<keyword evidence="2 7" id="KW-0812">Transmembrane</keyword>
<evidence type="ECO:0000256" key="7">
    <source>
        <dbReference type="SAM" id="Phobius"/>
    </source>
</evidence>
<gene>
    <name evidence="8" type="ORF">B0T14DRAFT_464229</name>
</gene>
<sequence>MTQCPPSAQKRPNYEQYEAYIRACFSRWPASAGFYQGLINHLQTASSAGWSQLQKPRTYPLGSIAGRSDQSDTSSAHETTSLRSKSSISSSSCSLSSPTPSAKTEQARLRQQPHITVVEGFLAPETIGILGEWYQTRPEFFIDHLAPSESCGYGSEQNAQAGRCELPLLPSQRDNIIHVRFFSQLKLPSKGWKPQSALAQALSASPAGQLGQQREQSERRRQKYEQQLSNCRRYGVTRFRALHVHNEQCLTVEQIVSFTVRRESDRVWHGLFLLDGGRDCHHIDLPWAEQIETGADPDDRNAGFVPIVPYNIPVSNDETATPQPRSKRHSPYHPGADISAAAASSGVEAQLLIEDPFYILSCVYHAAARTRIQLLDFVESEIRAYSSARGRQQDQVPEQLQLNADLIGRVERFCREDLANIIQLGSRQWPRSEQAAELNMIRDNLRGDYEHLIEKCTSIDLRCERAISALVGLAQREESRAGVRESHSVANLTMLAVIFIPLSYVCSVFSMNVTSIIDGVQIWIWAAVSVISLILTCVAMWWWKRRH</sequence>
<name>A0AA39T1K2_9PEZI</name>
<feature type="compositionally biased region" description="Low complexity" evidence="6">
    <location>
        <begin position="81"/>
        <end position="101"/>
    </location>
</feature>
<feature type="region of interest" description="Disordered" evidence="6">
    <location>
        <begin position="61"/>
        <end position="110"/>
    </location>
</feature>
<dbReference type="GO" id="GO:0046873">
    <property type="term" value="F:metal ion transmembrane transporter activity"/>
    <property type="evidence" value="ECO:0007669"/>
    <property type="project" value="InterPro"/>
</dbReference>
<feature type="transmembrane region" description="Helical" evidence="7">
    <location>
        <begin position="522"/>
        <end position="543"/>
    </location>
</feature>
<keyword evidence="4 7" id="KW-0472">Membrane</keyword>
<evidence type="ECO:0000313" key="8">
    <source>
        <dbReference type="EMBL" id="KAK0611221.1"/>
    </source>
</evidence>
<dbReference type="GO" id="GO:0016020">
    <property type="term" value="C:membrane"/>
    <property type="evidence" value="ECO:0007669"/>
    <property type="project" value="UniProtKB-SubCell"/>
</dbReference>
<feature type="transmembrane region" description="Helical" evidence="7">
    <location>
        <begin position="489"/>
        <end position="510"/>
    </location>
</feature>
<evidence type="ECO:0000313" key="9">
    <source>
        <dbReference type="Proteomes" id="UP001175000"/>
    </source>
</evidence>
<dbReference type="AlphaFoldDB" id="A0AA39T1K2"/>
<dbReference type="SUPFAM" id="SSF144083">
    <property type="entry name" value="Magnesium transport protein CorA, transmembrane region"/>
    <property type="match status" value="1"/>
</dbReference>
<protein>
    <submittedName>
        <fullName evidence="8">Uncharacterized protein</fullName>
    </submittedName>
</protein>
<evidence type="ECO:0000256" key="3">
    <source>
        <dbReference type="ARBA" id="ARBA00022989"/>
    </source>
</evidence>
<dbReference type="Proteomes" id="UP001175000">
    <property type="component" value="Unassembled WGS sequence"/>
</dbReference>
<keyword evidence="3 7" id="KW-1133">Transmembrane helix</keyword>
<dbReference type="Pfam" id="PF01544">
    <property type="entry name" value="CorA"/>
    <property type="match status" value="1"/>
</dbReference>
<evidence type="ECO:0000256" key="2">
    <source>
        <dbReference type="ARBA" id="ARBA00022692"/>
    </source>
</evidence>
<feature type="region of interest" description="Disordered" evidence="6">
    <location>
        <begin position="314"/>
        <end position="337"/>
    </location>
</feature>
<comment type="caution">
    <text evidence="8">The sequence shown here is derived from an EMBL/GenBank/DDBJ whole genome shotgun (WGS) entry which is preliminary data.</text>
</comment>
<organism evidence="8 9">
    <name type="scientific">Immersiella caudata</name>
    <dbReference type="NCBI Taxonomy" id="314043"/>
    <lineage>
        <taxon>Eukaryota</taxon>
        <taxon>Fungi</taxon>
        <taxon>Dikarya</taxon>
        <taxon>Ascomycota</taxon>
        <taxon>Pezizomycotina</taxon>
        <taxon>Sordariomycetes</taxon>
        <taxon>Sordariomycetidae</taxon>
        <taxon>Sordariales</taxon>
        <taxon>Lasiosphaeriaceae</taxon>
        <taxon>Immersiella</taxon>
    </lineage>
</organism>
<dbReference type="EMBL" id="JAULSU010000007">
    <property type="protein sequence ID" value="KAK0611221.1"/>
    <property type="molecule type" value="Genomic_DNA"/>
</dbReference>
<accession>A0AA39T1K2</accession>
<comment type="subcellular location">
    <subcellularLocation>
        <location evidence="1">Membrane</location>
        <topology evidence="1">Multi-pass membrane protein</topology>
    </subcellularLocation>
</comment>
<dbReference type="Gene3D" id="1.20.58.340">
    <property type="entry name" value="Magnesium transport protein CorA, transmembrane region"/>
    <property type="match status" value="1"/>
</dbReference>
<evidence type="ECO:0000256" key="4">
    <source>
        <dbReference type="ARBA" id="ARBA00023136"/>
    </source>
</evidence>
<keyword evidence="5" id="KW-0175">Coiled coil</keyword>
<keyword evidence="9" id="KW-1185">Reference proteome</keyword>
<evidence type="ECO:0000256" key="5">
    <source>
        <dbReference type="SAM" id="Coils"/>
    </source>
</evidence>